<protein>
    <submittedName>
        <fullName evidence="3">AAEL004810-PA</fullName>
    </submittedName>
</protein>
<dbReference type="Gene3D" id="2.30.42.10">
    <property type="match status" value="1"/>
</dbReference>
<evidence type="ECO:0000313" key="4">
    <source>
        <dbReference type="Proteomes" id="UP000682892"/>
    </source>
</evidence>
<dbReference type="VEuPathDB" id="VectorBase:AAEL004810"/>
<dbReference type="eggNOG" id="KOG3528">
    <property type="taxonomic scope" value="Eukaryota"/>
</dbReference>
<gene>
    <name evidence="3" type="ORF">AaeL_AAEL004810</name>
</gene>
<feature type="domain" description="PDZ" evidence="2">
    <location>
        <begin position="89"/>
        <end position="167"/>
    </location>
</feature>
<dbReference type="CDD" id="cd00136">
    <property type="entry name" value="PDZ_canonical"/>
    <property type="match status" value="1"/>
</dbReference>
<dbReference type="PaxDb" id="7159-AAEL004810-PA"/>
<proteinExistence type="predicted"/>
<dbReference type="Proteomes" id="UP000682892">
    <property type="component" value="Chromosome 3"/>
</dbReference>
<dbReference type="AlphaFoldDB" id="Q17BT2"/>
<dbReference type="GO" id="GO:0005886">
    <property type="term" value="C:plasma membrane"/>
    <property type="evidence" value="ECO:0007669"/>
    <property type="project" value="TreeGrafter"/>
</dbReference>
<dbReference type="InterPro" id="IPR001478">
    <property type="entry name" value="PDZ"/>
</dbReference>
<evidence type="ECO:0000256" key="1">
    <source>
        <dbReference type="SAM" id="MobiDB-lite"/>
    </source>
</evidence>
<dbReference type="SUPFAM" id="SSF50156">
    <property type="entry name" value="PDZ domain-like"/>
    <property type="match status" value="1"/>
</dbReference>
<dbReference type="InterPro" id="IPR036034">
    <property type="entry name" value="PDZ_sf"/>
</dbReference>
<dbReference type="PROSITE" id="PS50106">
    <property type="entry name" value="PDZ"/>
    <property type="match status" value="1"/>
</dbReference>
<accession>Q17BT2</accession>
<organism evidence="3 4">
    <name type="scientific">Aedes aegypti</name>
    <name type="common">Yellowfever mosquito</name>
    <name type="synonym">Culex aegypti</name>
    <dbReference type="NCBI Taxonomy" id="7159"/>
    <lineage>
        <taxon>Eukaryota</taxon>
        <taxon>Metazoa</taxon>
        <taxon>Ecdysozoa</taxon>
        <taxon>Arthropoda</taxon>
        <taxon>Hexapoda</taxon>
        <taxon>Insecta</taxon>
        <taxon>Pterygota</taxon>
        <taxon>Neoptera</taxon>
        <taxon>Endopterygota</taxon>
        <taxon>Diptera</taxon>
        <taxon>Nematocera</taxon>
        <taxon>Culicoidea</taxon>
        <taxon>Culicidae</taxon>
        <taxon>Culicinae</taxon>
        <taxon>Aedini</taxon>
        <taxon>Aedes</taxon>
        <taxon>Stegomyia</taxon>
    </lineage>
</organism>
<feature type="region of interest" description="Disordered" evidence="1">
    <location>
        <begin position="1"/>
        <end position="25"/>
    </location>
</feature>
<dbReference type="SMART" id="SM00228">
    <property type="entry name" value="PDZ"/>
    <property type="match status" value="1"/>
</dbReference>
<reference evidence="3" key="2">
    <citation type="journal article" date="2007" name="Science">
        <title>Genome sequence of Aedes aegypti, a major arbovirus vector.</title>
        <authorList>
            <person name="Nene V."/>
            <person name="Wortman J.R."/>
            <person name="Lawson D."/>
            <person name="Haas B."/>
            <person name="Kodira C."/>
            <person name="Tu Z.J."/>
            <person name="Loftus B."/>
            <person name="Xi Z."/>
            <person name="Megy K."/>
            <person name="Grabherr M."/>
            <person name="Ren Q."/>
            <person name="Zdobnov E.M."/>
            <person name="Lobo N.F."/>
            <person name="Campbell K.S."/>
            <person name="Brown S.E."/>
            <person name="Bonaldo M.F."/>
            <person name="Zhu J."/>
            <person name="Sinkins S.P."/>
            <person name="Hogenkamp D.G."/>
            <person name="Amedeo P."/>
            <person name="Arensburger P."/>
            <person name="Atkinson P.W."/>
            <person name="Bidwell S."/>
            <person name="Biedler J."/>
            <person name="Birney E."/>
            <person name="Bruggner R.V."/>
            <person name="Costas J."/>
            <person name="Coy M.R."/>
            <person name="Crabtree J."/>
            <person name="Crawford M."/>
            <person name="Debruyn B."/>
            <person name="Decaprio D."/>
            <person name="Eiglmeier K."/>
            <person name="Eisenstadt E."/>
            <person name="El-Dorry H."/>
            <person name="Gelbart W.M."/>
            <person name="Gomes S.L."/>
            <person name="Hammond M."/>
            <person name="Hannick L.I."/>
            <person name="Hogan J.R."/>
            <person name="Holmes M.H."/>
            <person name="Jaffe D."/>
            <person name="Johnston J.S."/>
            <person name="Kennedy R.C."/>
            <person name="Koo H."/>
            <person name="Kravitz S."/>
            <person name="Kriventseva E.V."/>
            <person name="Kulp D."/>
            <person name="Labutti K."/>
            <person name="Lee E."/>
            <person name="Li S."/>
            <person name="Lovin D.D."/>
            <person name="Mao C."/>
            <person name="Mauceli E."/>
            <person name="Menck C.F."/>
            <person name="Miller J.R."/>
            <person name="Montgomery P."/>
            <person name="Mori A."/>
            <person name="Nascimento A.L."/>
            <person name="Naveira H.F."/>
            <person name="Nusbaum C."/>
            <person name="O'leary S."/>
            <person name="Orvis J."/>
            <person name="Pertea M."/>
            <person name="Quesneville H."/>
            <person name="Reidenbach K.R."/>
            <person name="Rogers Y.H."/>
            <person name="Roth C.W."/>
            <person name="Schneider J.R."/>
            <person name="Schatz M."/>
            <person name="Shumway M."/>
            <person name="Stanke M."/>
            <person name="Stinson E.O."/>
            <person name="Tubio J.M."/>
            <person name="Vanzee J.P."/>
            <person name="Verjovski-Almeida S."/>
            <person name="Werner D."/>
            <person name="White O."/>
            <person name="Wyder S."/>
            <person name="Zeng Q."/>
            <person name="Zhao Q."/>
            <person name="Zhao Y."/>
            <person name="Hill C.A."/>
            <person name="Raikhel A.S."/>
            <person name="Soares M.B."/>
            <person name="Knudson D.L."/>
            <person name="Lee N.H."/>
            <person name="Galagan J."/>
            <person name="Salzberg S.L."/>
            <person name="Paulsen I.T."/>
            <person name="Dimopoulos G."/>
            <person name="Collins F.H."/>
            <person name="Birren B."/>
            <person name="Fraser-Liggett C.M."/>
            <person name="Severson D.W."/>
        </authorList>
    </citation>
    <scope>NUCLEOTIDE SEQUENCE [LARGE SCALE GENOMIC DNA]</scope>
    <source>
        <strain evidence="3">Liverpool</strain>
    </source>
</reference>
<dbReference type="GO" id="GO:0005634">
    <property type="term" value="C:nucleus"/>
    <property type="evidence" value="ECO:0007669"/>
    <property type="project" value="TreeGrafter"/>
</dbReference>
<reference evidence="3" key="1">
    <citation type="submission" date="2005-10" db="EMBL/GenBank/DDBJ databases">
        <authorList>
            <person name="Loftus B.J."/>
            <person name="Nene V.M."/>
            <person name="Hannick L.I."/>
            <person name="Bidwell S."/>
            <person name="Haas B."/>
            <person name="Amedeo P."/>
            <person name="Orvis J."/>
            <person name="Wortman J.R."/>
            <person name="White O.R."/>
            <person name="Salzberg S."/>
            <person name="Shumway M."/>
            <person name="Koo H."/>
            <person name="Zhao Y."/>
            <person name="Holmes M."/>
            <person name="Miller J."/>
            <person name="Schatz M."/>
            <person name="Pop M."/>
            <person name="Pai G."/>
            <person name="Utterback T."/>
            <person name="Rogers Y.-H."/>
            <person name="Kravitz S."/>
            <person name="Fraser C.M."/>
        </authorList>
    </citation>
    <scope>NUCLEOTIDE SEQUENCE</scope>
    <source>
        <strain evidence="3">Liverpool</strain>
    </source>
</reference>
<dbReference type="OrthoDB" id="410721at2759"/>
<dbReference type="KEGG" id="aag:5565486"/>
<dbReference type="OMA" id="IRSCGNQ"/>
<dbReference type="PANTHER" id="PTHR46848:SF1">
    <property type="entry name" value="REGULATOR OF G-PROTEIN SIGNALING 3"/>
    <property type="match status" value="1"/>
</dbReference>
<name>Q17BT2_AEDAE</name>
<dbReference type="PANTHER" id="PTHR46848">
    <property type="entry name" value="REGULATOR OF G-PROTEIN SIGNALING 3"/>
    <property type="match status" value="1"/>
</dbReference>
<dbReference type="STRING" id="7159.Q17BT2"/>
<reference evidence="3" key="3">
    <citation type="submission" date="2012-09" db="EMBL/GenBank/DDBJ databases">
        <authorList>
            <consortium name="VectorBase"/>
        </authorList>
    </citation>
    <scope>NUCLEOTIDE SEQUENCE</scope>
    <source>
        <strain evidence="3">Liverpool</strain>
    </source>
</reference>
<dbReference type="HOGENOM" id="CLU_055017_0_0_1"/>
<dbReference type="EMBL" id="CH477316">
    <property type="protein sequence ID" value="EAT43781.1"/>
    <property type="molecule type" value="Genomic_DNA"/>
</dbReference>
<evidence type="ECO:0000313" key="3">
    <source>
        <dbReference type="EMBL" id="EAT43781.1"/>
    </source>
</evidence>
<sequence length="229" mass="25259">MQPQSSLTNPTPPVPDLCENSQTSVEESVGVDEAPIYVNVPGNGQLESISLSKKALHQRDADENLFLRFLELDETAEATNLGRTPFTITKKLTRTADKGFGFSVVWTHPPRIEKVEPGLSAEKVGILPGDYIVFVDKHNVVTMPELDVLNLIRTQGNTLQLEVFRRPLRPISLSHDPFNTRQEDPLPKLSATPPRLTATCSNVSLESAKRKLNLPQVAFTKEVGKGVLV</sequence>
<evidence type="ECO:0000259" key="2">
    <source>
        <dbReference type="PROSITE" id="PS50106"/>
    </source>
</evidence>
<dbReference type="Pfam" id="PF00595">
    <property type="entry name" value="PDZ"/>
    <property type="match status" value="1"/>
</dbReference>
<dbReference type="PhylomeDB" id="Q17BT2"/>